<evidence type="ECO:0008006" key="3">
    <source>
        <dbReference type="Google" id="ProtNLM"/>
    </source>
</evidence>
<proteinExistence type="predicted"/>
<accession>A0ABT9VR42</accession>
<evidence type="ECO:0000313" key="2">
    <source>
        <dbReference type="Proteomes" id="UP001225646"/>
    </source>
</evidence>
<reference evidence="1 2" key="1">
    <citation type="submission" date="2023-07" db="EMBL/GenBank/DDBJ databases">
        <title>Genomic Encyclopedia of Type Strains, Phase IV (KMG-IV): sequencing the most valuable type-strain genomes for metagenomic binning, comparative biology and taxonomic classification.</title>
        <authorList>
            <person name="Goeker M."/>
        </authorList>
    </citation>
    <scope>NUCLEOTIDE SEQUENCE [LARGE SCALE GENOMIC DNA]</scope>
    <source>
        <strain evidence="1 2">DSM 19092</strain>
    </source>
</reference>
<comment type="caution">
    <text evidence="1">The sequence shown here is derived from an EMBL/GenBank/DDBJ whole genome shotgun (WGS) entry which is preliminary data.</text>
</comment>
<sequence>MNSGEDHSLTGEFCVICNKQKEKGIHLYTSFICTECEQEMIHTNTNEPKYQYYIKKLRRVKKTQIYS</sequence>
<name>A0ABT9VR42_9BACI</name>
<dbReference type="InterPro" id="IPR019700">
    <property type="entry name" value="Sigma-G_inhibitor_Gin"/>
</dbReference>
<gene>
    <name evidence="1" type="ORF">J2S06_002519</name>
</gene>
<protein>
    <recommendedName>
        <fullName evidence="3">Sigma factor G inhibitor Gin</fullName>
    </recommendedName>
</protein>
<dbReference type="EMBL" id="JAUSTR010000015">
    <property type="protein sequence ID" value="MDQ0163439.1"/>
    <property type="molecule type" value="Genomic_DNA"/>
</dbReference>
<evidence type="ECO:0000313" key="1">
    <source>
        <dbReference type="EMBL" id="MDQ0163439.1"/>
    </source>
</evidence>
<keyword evidence="2" id="KW-1185">Reference proteome</keyword>
<dbReference type="Pfam" id="PF10764">
    <property type="entry name" value="Gin"/>
    <property type="match status" value="1"/>
</dbReference>
<dbReference type="Proteomes" id="UP001225646">
    <property type="component" value="Unassembled WGS sequence"/>
</dbReference>
<organism evidence="1 2">
    <name type="scientific">Aeribacillus alveayuensis</name>
    <dbReference type="NCBI Taxonomy" id="279215"/>
    <lineage>
        <taxon>Bacteria</taxon>
        <taxon>Bacillati</taxon>
        <taxon>Bacillota</taxon>
        <taxon>Bacilli</taxon>
        <taxon>Bacillales</taxon>
        <taxon>Bacillaceae</taxon>
        <taxon>Aeribacillus</taxon>
    </lineage>
</organism>
<dbReference type="RefSeq" id="WP_044894399.1">
    <property type="nucleotide sequence ID" value="NZ_JAUSTR010000015.1"/>
</dbReference>